<dbReference type="EC" id="2.7.8.7" evidence="8"/>
<comment type="cofactor">
    <cofactor evidence="8">
        <name>Mg(2+)</name>
        <dbReference type="ChEBI" id="CHEBI:18420"/>
    </cofactor>
</comment>
<organism evidence="10 11">
    <name type="scientific">Corynebacterium xerosis</name>
    <dbReference type="NCBI Taxonomy" id="1725"/>
    <lineage>
        <taxon>Bacteria</taxon>
        <taxon>Bacillati</taxon>
        <taxon>Actinomycetota</taxon>
        <taxon>Actinomycetes</taxon>
        <taxon>Mycobacteriales</taxon>
        <taxon>Corynebacteriaceae</taxon>
        <taxon>Corynebacterium</taxon>
    </lineage>
</organism>
<keyword evidence="6 8" id="KW-0443">Lipid metabolism</keyword>
<comment type="subcellular location">
    <subcellularLocation>
        <location evidence="8">Cytoplasm</location>
    </subcellularLocation>
</comment>
<feature type="domain" description="4'-phosphopantetheinyl transferase" evidence="9">
    <location>
        <begin position="74"/>
        <end position="177"/>
    </location>
</feature>
<evidence type="ECO:0000313" key="10">
    <source>
        <dbReference type="EMBL" id="PMC61451.1"/>
    </source>
</evidence>
<evidence type="ECO:0000256" key="5">
    <source>
        <dbReference type="ARBA" id="ARBA00022842"/>
    </source>
</evidence>
<keyword evidence="2 8" id="KW-0808">Transferase</keyword>
<keyword evidence="4 8" id="KW-0276">Fatty acid metabolism</keyword>
<dbReference type="HAMAP" id="MF_00101">
    <property type="entry name" value="AcpS"/>
    <property type="match status" value="1"/>
</dbReference>
<dbReference type="Proteomes" id="UP000235363">
    <property type="component" value="Unassembled WGS sequence"/>
</dbReference>
<dbReference type="Gene3D" id="3.90.470.20">
    <property type="entry name" value="4'-phosphopantetheinyl transferase domain"/>
    <property type="match status" value="1"/>
</dbReference>
<evidence type="ECO:0000256" key="4">
    <source>
        <dbReference type="ARBA" id="ARBA00022832"/>
    </source>
</evidence>
<protein>
    <recommendedName>
        <fullName evidence="8">Holo-[acyl-carrier-protein] synthase</fullName>
        <shortName evidence="8">Holo-ACP synthase</shortName>
        <ecNumber evidence="8">2.7.8.7</ecNumber>
    </recommendedName>
    <alternativeName>
        <fullName evidence="8">4'-phosphopantetheinyl transferase AcpS</fullName>
    </alternativeName>
</protein>
<dbReference type="GO" id="GO:0006633">
    <property type="term" value="P:fatty acid biosynthetic process"/>
    <property type="evidence" value="ECO:0007669"/>
    <property type="project" value="UniProtKB-UniRule"/>
</dbReference>
<dbReference type="InterPro" id="IPR008278">
    <property type="entry name" value="4-PPantetheinyl_Trfase_dom"/>
</dbReference>
<feature type="binding site" evidence="8">
    <location>
        <position position="77"/>
    </location>
    <ligand>
        <name>Mg(2+)</name>
        <dbReference type="ChEBI" id="CHEBI:18420"/>
    </ligand>
</feature>
<dbReference type="GO" id="GO:0005737">
    <property type="term" value="C:cytoplasm"/>
    <property type="evidence" value="ECO:0007669"/>
    <property type="project" value="UniProtKB-SubCell"/>
</dbReference>
<dbReference type="NCBIfam" id="NF000831">
    <property type="entry name" value="PRK00070.3-1"/>
    <property type="match status" value="1"/>
</dbReference>
<dbReference type="AlphaFoldDB" id="A0A2N6SWJ4"/>
<evidence type="ECO:0000256" key="6">
    <source>
        <dbReference type="ARBA" id="ARBA00023098"/>
    </source>
</evidence>
<dbReference type="GO" id="GO:0000287">
    <property type="term" value="F:magnesium ion binding"/>
    <property type="evidence" value="ECO:0007669"/>
    <property type="project" value="UniProtKB-UniRule"/>
</dbReference>
<dbReference type="Pfam" id="PF01648">
    <property type="entry name" value="ACPS"/>
    <property type="match status" value="1"/>
</dbReference>
<comment type="caution">
    <text evidence="10">The sequence shown here is derived from an EMBL/GenBank/DDBJ whole genome shotgun (WGS) entry which is preliminary data.</text>
</comment>
<keyword evidence="1 8" id="KW-0444">Lipid biosynthesis</keyword>
<sequence length="230" mass="23017">MESAAGRRAESAAADGLEDGADAIRGSGATVGAAFDDAIADSATVGAAFDDAIADSATADAAIVGAVEGPILGTGIDMVHVPSFAADLDRPGSTFAQAAFTVGERAAANRRGLAGAALARHLAGRWAVKEAVVKAWSQALYGTLPVIPRDEVDWREIEVVADAWGRVAVALHGRVRDEVARTVGAPAPGAAPGAASGGFATPTGPPQVRFHVSISHDGDQAIAIAVLAGH</sequence>
<dbReference type="NCBIfam" id="TIGR00556">
    <property type="entry name" value="pantethn_trn"/>
    <property type="match status" value="1"/>
</dbReference>
<keyword evidence="3 8" id="KW-0479">Metal-binding</keyword>
<dbReference type="EMBL" id="PNHF01000028">
    <property type="protein sequence ID" value="PMC61451.1"/>
    <property type="molecule type" value="Genomic_DNA"/>
</dbReference>
<proteinExistence type="inferred from homology"/>
<keyword evidence="5 8" id="KW-0460">Magnesium</keyword>
<dbReference type="SUPFAM" id="SSF56214">
    <property type="entry name" value="4'-phosphopantetheinyl transferase"/>
    <property type="match status" value="1"/>
</dbReference>
<dbReference type="GO" id="GO:0008897">
    <property type="term" value="F:holo-[acyl-carrier-protein] synthase activity"/>
    <property type="evidence" value="ECO:0007669"/>
    <property type="project" value="UniProtKB-UniRule"/>
</dbReference>
<evidence type="ECO:0000256" key="3">
    <source>
        <dbReference type="ARBA" id="ARBA00022723"/>
    </source>
</evidence>
<feature type="binding site" evidence="8">
    <location>
        <position position="130"/>
    </location>
    <ligand>
        <name>Mg(2+)</name>
        <dbReference type="ChEBI" id="CHEBI:18420"/>
    </ligand>
</feature>
<dbReference type="STRING" id="1725.WU86_06910"/>
<dbReference type="InterPro" id="IPR037143">
    <property type="entry name" value="4-PPantetheinyl_Trfase_dom_sf"/>
</dbReference>
<evidence type="ECO:0000313" key="11">
    <source>
        <dbReference type="Proteomes" id="UP000235363"/>
    </source>
</evidence>
<keyword evidence="8" id="KW-0963">Cytoplasm</keyword>
<name>A0A2N6SWJ4_9CORY</name>
<accession>A0A2N6SWJ4</accession>
<comment type="similarity">
    <text evidence="8">Belongs to the P-Pant transferase superfamily. AcpS family.</text>
</comment>
<comment type="function">
    <text evidence="8">Transfers the 4'-phosphopantetheine moiety from coenzyme A to a Ser of acyl-carrier-protein.</text>
</comment>
<comment type="catalytic activity">
    <reaction evidence="8">
        <text>apo-[ACP] + CoA = holo-[ACP] + adenosine 3',5'-bisphosphate + H(+)</text>
        <dbReference type="Rhea" id="RHEA:12068"/>
        <dbReference type="Rhea" id="RHEA-COMP:9685"/>
        <dbReference type="Rhea" id="RHEA-COMP:9690"/>
        <dbReference type="ChEBI" id="CHEBI:15378"/>
        <dbReference type="ChEBI" id="CHEBI:29999"/>
        <dbReference type="ChEBI" id="CHEBI:57287"/>
        <dbReference type="ChEBI" id="CHEBI:58343"/>
        <dbReference type="ChEBI" id="CHEBI:64479"/>
        <dbReference type="EC" id="2.7.8.7"/>
    </reaction>
</comment>
<evidence type="ECO:0000259" key="9">
    <source>
        <dbReference type="Pfam" id="PF01648"/>
    </source>
</evidence>
<keyword evidence="7 8" id="KW-0275">Fatty acid biosynthesis</keyword>
<gene>
    <name evidence="8" type="primary">acpS</name>
    <name evidence="10" type="ORF">CJ204_10830</name>
</gene>
<evidence type="ECO:0000256" key="1">
    <source>
        <dbReference type="ARBA" id="ARBA00022516"/>
    </source>
</evidence>
<evidence type="ECO:0000256" key="2">
    <source>
        <dbReference type="ARBA" id="ARBA00022679"/>
    </source>
</evidence>
<evidence type="ECO:0000256" key="7">
    <source>
        <dbReference type="ARBA" id="ARBA00023160"/>
    </source>
</evidence>
<dbReference type="InterPro" id="IPR002582">
    <property type="entry name" value="ACPS"/>
</dbReference>
<dbReference type="InterPro" id="IPR004568">
    <property type="entry name" value="Ppantetheine-prot_Trfase_dom"/>
</dbReference>
<reference evidence="10 11" key="1">
    <citation type="submission" date="2017-09" db="EMBL/GenBank/DDBJ databases">
        <title>Bacterial strain isolated from the female urinary microbiota.</title>
        <authorList>
            <person name="Thomas-White K."/>
            <person name="Kumar N."/>
            <person name="Forster S."/>
            <person name="Putonti C."/>
            <person name="Lawley T."/>
            <person name="Wolfe A.J."/>
        </authorList>
    </citation>
    <scope>NUCLEOTIDE SEQUENCE [LARGE SCALE GENOMIC DNA]</scope>
    <source>
        <strain evidence="10 11">UMB0908</strain>
    </source>
</reference>
<evidence type="ECO:0000256" key="8">
    <source>
        <dbReference type="HAMAP-Rule" id="MF_00101"/>
    </source>
</evidence>